<dbReference type="EMBL" id="GGEC01089563">
    <property type="protein sequence ID" value="MBX70047.1"/>
    <property type="molecule type" value="Transcribed_RNA"/>
</dbReference>
<reference evidence="1" key="1">
    <citation type="submission" date="2018-02" db="EMBL/GenBank/DDBJ databases">
        <title>Rhizophora mucronata_Transcriptome.</title>
        <authorList>
            <person name="Meera S.P."/>
            <person name="Sreeshan A."/>
            <person name="Augustine A."/>
        </authorList>
    </citation>
    <scope>NUCLEOTIDE SEQUENCE</scope>
    <source>
        <tissue evidence="1">Leaf</tissue>
    </source>
</reference>
<name>A0A2P2QSU4_RHIMU</name>
<accession>A0A2P2QSU4</accession>
<organism evidence="1">
    <name type="scientific">Rhizophora mucronata</name>
    <name type="common">Asiatic mangrove</name>
    <dbReference type="NCBI Taxonomy" id="61149"/>
    <lineage>
        <taxon>Eukaryota</taxon>
        <taxon>Viridiplantae</taxon>
        <taxon>Streptophyta</taxon>
        <taxon>Embryophyta</taxon>
        <taxon>Tracheophyta</taxon>
        <taxon>Spermatophyta</taxon>
        <taxon>Magnoliopsida</taxon>
        <taxon>eudicotyledons</taxon>
        <taxon>Gunneridae</taxon>
        <taxon>Pentapetalae</taxon>
        <taxon>rosids</taxon>
        <taxon>fabids</taxon>
        <taxon>Malpighiales</taxon>
        <taxon>Rhizophoraceae</taxon>
        <taxon>Rhizophora</taxon>
    </lineage>
</organism>
<protein>
    <submittedName>
        <fullName evidence="1">Uncharacterized protein</fullName>
    </submittedName>
</protein>
<sequence length="56" mass="6425">MLSVNERASNGGADELGLVYDAIETTSSFSFIKSGKHVLHVFLHQFLQYKYFFSFF</sequence>
<dbReference type="AlphaFoldDB" id="A0A2P2QSU4"/>
<evidence type="ECO:0000313" key="1">
    <source>
        <dbReference type="EMBL" id="MBX70047.1"/>
    </source>
</evidence>
<proteinExistence type="predicted"/>